<accession>A0A5S5DPQ0</accession>
<dbReference type="SMART" id="SM00886">
    <property type="entry name" value="Dabb"/>
    <property type="match status" value="1"/>
</dbReference>
<dbReference type="RefSeq" id="WP_148907315.1">
    <property type="nucleotide sequence ID" value="NZ_VNHX01000002.1"/>
</dbReference>
<reference evidence="3 4" key="1">
    <citation type="submission" date="2019-07" db="EMBL/GenBank/DDBJ databases">
        <title>Genomic Encyclopedia of Archaeal and Bacterial Type Strains, Phase II (KMG-II): from individual species to whole genera.</title>
        <authorList>
            <person name="Goeker M."/>
        </authorList>
    </citation>
    <scope>NUCLEOTIDE SEQUENCE [LARGE SCALE GENOMIC DNA]</scope>
    <source>
        <strain evidence="3 4">DSM 18850</strain>
    </source>
</reference>
<dbReference type="InterPro" id="IPR013097">
    <property type="entry name" value="Dabb"/>
</dbReference>
<evidence type="ECO:0000256" key="1">
    <source>
        <dbReference type="ARBA" id="ARBA00011738"/>
    </source>
</evidence>
<dbReference type="AlphaFoldDB" id="A0A5S5DPQ0"/>
<dbReference type="PANTHER" id="PTHR33178">
    <property type="match status" value="1"/>
</dbReference>
<proteinExistence type="predicted"/>
<dbReference type="EMBL" id="VNHX01000002">
    <property type="protein sequence ID" value="TYP97654.1"/>
    <property type="molecule type" value="Genomic_DNA"/>
</dbReference>
<gene>
    <name evidence="3" type="ORF">BC792_10276</name>
</gene>
<organism evidence="3 4">
    <name type="scientific">Sphingobacterium allocomposti</name>
    <dbReference type="NCBI Taxonomy" id="415956"/>
    <lineage>
        <taxon>Bacteria</taxon>
        <taxon>Pseudomonadati</taxon>
        <taxon>Bacteroidota</taxon>
        <taxon>Sphingobacteriia</taxon>
        <taxon>Sphingobacteriales</taxon>
        <taxon>Sphingobacteriaceae</taxon>
        <taxon>Sphingobacterium</taxon>
    </lineage>
</organism>
<dbReference type="Pfam" id="PF07876">
    <property type="entry name" value="Dabb"/>
    <property type="match status" value="1"/>
</dbReference>
<protein>
    <submittedName>
        <fullName evidence="3">Stress responsive alpha/beta barrel protein</fullName>
    </submittedName>
</protein>
<evidence type="ECO:0000313" key="3">
    <source>
        <dbReference type="EMBL" id="TYP97654.1"/>
    </source>
</evidence>
<keyword evidence="4" id="KW-1185">Reference proteome</keyword>
<dbReference type="OrthoDB" id="7189263at2"/>
<sequence>MERRKFLRSVAVAGTSATIMQSCTTVSINEGGDDLSGGIIVHSVYFWLNEGITEDEEKDFLNFFEALKKVPGIKRFYVGKPASTTQRDVVDNSFDYSLLVTFANMDDINTYEKHPDHLAAAEKYSKYWSKVAVRDMELM</sequence>
<dbReference type="SUPFAM" id="SSF54909">
    <property type="entry name" value="Dimeric alpha+beta barrel"/>
    <property type="match status" value="1"/>
</dbReference>
<dbReference type="PROSITE" id="PS51257">
    <property type="entry name" value="PROKAR_LIPOPROTEIN"/>
    <property type="match status" value="1"/>
</dbReference>
<dbReference type="Proteomes" id="UP000325105">
    <property type="component" value="Unassembled WGS sequence"/>
</dbReference>
<comment type="subunit">
    <text evidence="1">Homodimer.</text>
</comment>
<evidence type="ECO:0000259" key="2">
    <source>
        <dbReference type="PROSITE" id="PS51502"/>
    </source>
</evidence>
<name>A0A5S5DPQ0_9SPHI</name>
<dbReference type="Gene3D" id="3.30.70.100">
    <property type="match status" value="1"/>
</dbReference>
<evidence type="ECO:0000313" key="4">
    <source>
        <dbReference type="Proteomes" id="UP000325105"/>
    </source>
</evidence>
<dbReference type="InterPro" id="IPR044662">
    <property type="entry name" value="HS1/DABB1-like"/>
</dbReference>
<comment type="caution">
    <text evidence="3">The sequence shown here is derived from an EMBL/GenBank/DDBJ whole genome shotgun (WGS) entry which is preliminary data.</text>
</comment>
<feature type="domain" description="Stress-response A/B barrel" evidence="2">
    <location>
        <begin position="40"/>
        <end position="136"/>
    </location>
</feature>
<dbReference type="PROSITE" id="PS51502">
    <property type="entry name" value="S_R_A_B_BARREL"/>
    <property type="match status" value="1"/>
</dbReference>
<dbReference type="InterPro" id="IPR011008">
    <property type="entry name" value="Dimeric_a/b-barrel"/>
</dbReference>
<dbReference type="PANTHER" id="PTHR33178:SF10">
    <property type="entry name" value="STRESS-RESPONSE A_B BARREL DOMAIN-CONTAINING PROTEIN"/>
    <property type="match status" value="1"/>
</dbReference>